<dbReference type="STRING" id="683125.SAMN05660206_105104"/>
<dbReference type="Proteomes" id="UP000198785">
    <property type="component" value="Unassembled WGS sequence"/>
</dbReference>
<dbReference type="SUPFAM" id="SSF53067">
    <property type="entry name" value="Actin-like ATPase domain"/>
    <property type="match status" value="1"/>
</dbReference>
<sequence length="283" mass="31655">MESNWVVAADIGGTHITSAIVDISTWEIIEGTTFRNAVDSSADAKSIFNFWTHAIKQSIAASKKTITALGIAMPGPFDYEVGISLMQNQDKYDQIYQKEINGDLKAILGADIDIRYINDAAAFLQGEVFAGALEDRPKILGITLGTGLGSAVWQKGEKAFDANLWSAPYKDRIFEEFLVTRWFTKRFFELSGIRENGFKNILQHHQDTDAFLQLMTEYTESLHDFLSFFSQKHQSNTFILGGNIAKAWGIIRSYKPEAFEDFEVFTGQYAEDAAIIGAASLFR</sequence>
<dbReference type="InterPro" id="IPR043129">
    <property type="entry name" value="ATPase_NBD"/>
</dbReference>
<dbReference type="OrthoDB" id="49666at2"/>
<dbReference type="EMBL" id="FOZZ01000005">
    <property type="protein sequence ID" value="SFS80855.1"/>
    <property type="molecule type" value="Genomic_DNA"/>
</dbReference>
<evidence type="ECO:0000256" key="1">
    <source>
        <dbReference type="ARBA" id="ARBA00006479"/>
    </source>
</evidence>
<dbReference type="Pfam" id="PF00480">
    <property type="entry name" value="ROK"/>
    <property type="match status" value="1"/>
</dbReference>
<organism evidence="2 3">
    <name type="scientific">Sphingobacterium wenxiniae</name>
    <dbReference type="NCBI Taxonomy" id="683125"/>
    <lineage>
        <taxon>Bacteria</taxon>
        <taxon>Pseudomonadati</taxon>
        <taxon>Bacteroidota</taxon>
        <taxon>Sphingobacteriia</taxon>
        <taxon>Sphingobacteriales</taxon>
        <taxon>Sphingobacteriaceae</taxon>
        <taxon>Sphingobacterium</taxon>
    </lineage>
</organism>
<evidence type="ECO:0000313" key="2">
    <source>
        <dbReference type="EMBL" id="SFS80855.1"/>
    </source>
</evidence>
<dbReference type="CDD" id="cd23763">
    <property type="entry name" value="ASKHA_ATPase_ROK"/>
    <property type="match status" value="1"/>
</dbReference>
<dbReference type="PANTHER" id="PTHR18964:SF149">
    <property type="entry name" value="BIFUNCTIONAL UDP-N-ACETYLGLUCOSAMINE 2-EPIMERASE_N-ACETYLMANNOSAMINE KINASE"/>
    <property type="match status" value="1"/>
</dbReference>
<dbReference type="InterPro" id="IPR000600">
    <property type="entry name" value="ROK"/>
</dbReference>
<comment type="similarity">
    <text evidence="1">Belongs to the ROK (NagC/XylR) family.</text>
</comment>
<protein>
    <submittedName>
        <fullName evidence="2">Glucokinase</fullName>
    </submittedName>
</protein>
<name>A0A1I6SV64_9SPHI</name>
<keyword evidence="2" id="KW-0808">Transferase</keyword>
<keyword evidence="2" id="KW-0418">Kinase</keyword>
<proteinExistence type="inferred from homology"/>
<dbReference type="PANTHER" id="PTHR18964">
    <property type="entry name" value="ROK (REPRESSOR, ORF, KINASE) FAMILY"/>
    <property type="match status" value="1"/>
</dbReference>
<accession>A0A1I6SV64</accession>
<evidence type="ECO:0000313" key="3">
    <source>
        <dbReference type="Proteomes" id="UP000198785"/>
    </source>
</evidence>
<dbReference type="GO" id="GO:0016301">
    <property type="term" value="F:kinase activity"/>
    <property type="evidence" value="ECO:0007669"/>
    <property type="project" value="UniProtKB-KW"/>
</dbReference>
<dbReference type="AlphaFoldDB" id="A0A1I6SV64"/>
<reference evidence="2 3" key="1">
    <citation type="submission" date="2016-10" db="EMBL/GenBank/DDBJ databases">
        <authorList>
            <person name="de Groot N.N."/>
        </authorList>
    </citation>
    <scope>NUCLEOTIDE SEQUENCE [LARGE SCALE GENOMIC DNA]</scope>
    <source>
        <strain evidence="2 3">DSM 22789</strain>
    </source>
</reference>
<dbReference type="Gene3D" id="3.30.420.40">
    <property type="match status" value="2"/>
</dbReference>
<gene>
    <name evidence="2" type="ORF">SAMN05660206_105104</name>
</gene>
<dbReference type="RefSeq" id="WP_093365209.1">
    <property type="nucleotide sequence ID" value="NZ_FOZZ01000005.1"/>
</dbReference>
<keyword evidence="3" id="KW-1185">Reference proteome</keyword>